<dbReference type="InterPro" id="IPR052539">
    <property type="entry name" value="MGD_biosynthesis_adapter"/>
</dbReference>
<evidence type="ECO:0000313" key="2">
    <source>
        <dbReference type="EMBL" id="MCV9887452.1"/>
    </source>
</evidence>
<reference evidence="2 3" key="1">
    <citation type="submission" date="2022-10" db="EMBL/GenBank/DDBJ databases">
        <title>Draft genome assembly of moderately radiation resistant bacterium Metabacillus halosaccharovorans.</title>
        <authorList>
            <person name="Pal S."/>
            <person name="Gopinathan A."/>
        </authorList>
    </citation>
    <scope>NUCLEOTIDE SEQUENCE [LARGE SCALE GENOMIC DNA]</scope>
    <source>
        <strain evidence="2 3">VITHBRA001</strain>
    </source>
</reference>
<protein>
    <submittedName>
        <fullName evidence="2">Molybdopterin-guanine dinucleotide biosynthesis protein B</fullName>
    </submittedName>
</protein>
<accession>A0ABT3DK72</accession>
<name>A0ABT3DK72_9BACI</name>
<dbReference type="NCBIfam" id="TIGR00176">
    <property type="entry name" value="mobB"/>
    <property type="match status" value="1"/>
</dbReference>
<dbReference type="RefSeq" id="WP_264143798.1">
    <property type="nucleotide sequence ID" value="NZ_JAOYEY010000047.1"/>
</dbReference>
<dbReference type="InterPro" id="IPR027417">
    <property type="entry name" value="P-loop_NTPase"/>
</dbReference>
<dbReference type="InterPro" id="IPR004435">
    <property type="entry name" value="MobB_dom"/>
</dbReference>
<keyword evidence="3" id="KW-1185">Reference proteome</keyword>
<proteinExistence type="predicted"/>
<dbReference type="Gene3D" id="3.40.50.300">
    <property type="entry name" value="P-loop containing nucleotide triphosphate hydrolases"/>
    <property type="match status" value="1"/>
</dbReference>
<evidence type="ECO:0000313" key="3">
    <source>
        <dbReference type="Proteomes" id="UP001526147"/>
    </source>
</evidence>
<dbReference type="EMBL" id="JAOYEY010000047">
    <property type="protein sequence ID" value="MCV9887452.1"/>
    <property type="molecule type" value="Genomic_DNA"/>
</dbReference>
<sequence>MGRILQVVGYQNSGKTTFVTEYIKEAVRYKLKVGTIKHHGHGGELTQNDNGKDTQKHREAGAQVTFVEGNESFILSSNQIKLTLSQMISLYNTFCLDVILIEGFKFEEYPKVVLLRSKEDLPMLKKTVNITCVLASFALPLEVREKYLIFSSRDKCIEWLMINEVGEYIDNANV</sequence>
<feature type="domain" description="Molybdopterin-guanine dinucleotide biosynthesis protein B (MobB)" evidence="1">
    <location>
        <begin position="4"/>
        <end position="133"/>
    </location>
</feature>
<dbReference type="SUPFAM" id="SSF52540">
    <property type="entry name" value="P-loop containing nucleoside triphosphate hydrolases"/>
    <property type="match status" value="1"/>
</dbReference>
<gene>
    <name evidence="2" type="primary">mobB</name>
    <name evidence="2" type="ORF">OIH86_17580</name>
</gene>
<evidence type="ECO:0000259" key="1">
    <source>
        <dbReference type="Pfam" id="PF03205"/>
    </source>
</evidence>
<dbReference type="PANTHER" id="PTHR40072">
    <property type="entry name" value="MOLYBDOPTERIN-GUANINE DINUCLEOTIDE BIOSYNTHESIS ADAPTER PROTEIN-RELATED"/>
    <property type="match status" value="1"/>
</dbReference>
<dbReference type="PANTHER" id="PTHR40072:SF1">
    <property type="entry name" value="MOLYBDOPTERIN-GUANINE DINUCLEOTIDE BIOSYNTHESIS ADAPTER PROTEIN"/>
    <property type="match status" value="1"/>
</dbReference>
<dbReference type="Pfam" id="PF03205">
    <property type="entry name" value="MobB"/>
    <property type="match status" value="1"/>
</dbReference>
<dbReference type="Proteomes" id="UP001526147">
    <property type="component" value="Unassembled WGS sequence"/>
</dbReference>
<organism evidence="2 3">
    <name type="scientific">Metabacillus halosaccharovorans</name>
    <dbReference type="NCBI Taxonomy" id="930124"/>
    <lineage>
        <taxon>Bacteria</taxon>
        <taxon>Bacillati</taxon>
        <taxon>Bacillota</taxon>
        <taxon>Bacilli</taxon>
        <taxon>Bacillales</taxon>
        <taxon>Bacillaceae</taxon>
        <taxon>Metabacillus</taxon>
    </lineage>
</organism>
<comment type="caution">
    <text evidence="2">The sequence shown here is derived from an EMBL/GenBank/DDBJ whole genome shotgun (WGS) entry which is preliminary data.</text>
</comment>